<accession>A0A0C3JB47</accession>
<protein>
    <submittedName>
        <fullName evidence="1">Uncharacterized protein</fullName>
    </submittedName>
</protein>
<evidence type="ECO:0000313" key="1">
    <source>
        <dbReference type="EMBL" id="KIN94866.1"/>
    </source>
</evidence>
<reference evidence="1 2" key="1">
    <citation type="submission" date="2014-04" db="EMBL/GenBank/DDBJ databases">
        <authorList>
            <consortium name="DOE Joint Genome Institute"/>
            <person name="Kuo A."/>
            <person name="Kohler A."/>
            <person name="Costa M.D."/>
            <person name="Nagy L.G."/>
            <person name="Floudas D."/>
            <person name="Copeland A."/>
            <person name="Barry K.W."/>
            <person name="Cichocki N."/>
            <person name="Veneault-Fourrey C."/>
            <person name="LaButti K."/>
            <person name="Lindquist E.A."/>
            <person name="Lipzen A."/>
            <person name="Lundell T."/>
            <person name="Morin E."/>
            <person name="Murat C."/>
            <person name="Sun H."/>
            <person name="Tunlid A."/>
            <person name="Henrissat B."/>
            <person name="Grigoriev I.V."/>
            <person name="Hibbett D.S."/>
            <person name="Martin F."/>
            <person name="Nordberg H.P."/>
            <person name="Cantor M.N."/>
            <person name="Hua S.X."/>
        </authorList>
    </citation>
    <scope>NUCLEOTIDE SEQUENCE [LARGE SCALE GENOMIC DNA]</scope>
    <source>
        <strain evidence="1 2">Marx 270</strain>
    </source>
</reference>
<dbReference type="Proteomes" id="UP000054217">
    <property type="component" value="Unassembled WGS sequence"/>
</dbReference>
<name>A0A0C3JB47_PISTI</name>
<sequence length="65" mass="7122">MGGSANSILSLQGAYVEPLIFSSKSDKGPRWKHQRDTCHFFLIRGGSQLGSIVRSAKHAHKGKKN</sequence>
<evidence type="ECO:0000313" key="2">
    <source>
        <dbReference type="Proteomes" id="UP000054217"/>
    </source>
</evidence>
<dbReference type="HOGENOM" id="CLU_2850626_0_0_1"/>
<organism evidence="1 2">
    <name type="scientific">Pisolithus tinctorius Marx 270</name>
    <dbReference type="NCBI Taxonomy" id="870435"/>
    <lineage>
        <taxon>Eukaryota</taxon>
        <taxon>Fungi</taxon>
        <taxon>Dikarya</taxon>
        <taxon>Basidiomycota</taxon>
        <taxon>Agaricomycotina</taxon>
        <taxon>Agaricomycetes</taxon>
        <taxon>Agaricomycetidae</taxon>
        <taxon>Boletales</taxon>
        <taxon>Sclerodermatineae</taxon>
        <taxon>Pisolithaceae</taxon>
        <taxon>Pisolithus</taxon>
    </lineage>
</organism>
<gene>
    <name evidence="1" type="ORF">M404DRAFT_368631</name>
</gene>
<dbReference type="EMBL" id="KN832083">
    <property type="protein sequence ID" value="KIN94866.1"/>
    <property type="molecule type" value="Genomic_DNA"/>
</dbReference>
<keyword evidence="2" id="KW-1185">Reference proteome</keyword>
<dbReference type="AlphaFoldDB" id="A0A0C3JB47"/>
<dbReference type="InParanoid" id="A0A0C3JB47"/>
<reference evidence="2" key="2">
    <citation type="submission" date="2015-01" db="EMBL/GenBank/DDBJ databases">
        <title>Evolutionary Origins and Diversification of the Mycorrhizal Mutualists.</title>
        <authorList>
            <consortium name="DOE Joint Genome Institute"/>
            <consortium name="Mycorrhizal Genomics Consortium"/>
            <person name="Kohler A."/>
            <person name="Kuo A."/>
            <person name="Nagy L.G."/>
            <person name="Floudas D."/>
            <person name="Copeland A."/>
            <person name="Barry K.W."/>
            <person name="Cichocki N."/>
            <person name="Veneault-Fourrey C."/>
            <person name="LaButti K."/>
            <person name="Lindquist E.A."/>
            <person name="Lipzen A."/>
            <person name="Lundell T."/>
            <person name="Morin E."/>
            <person name="Murat C."/>
            <person name="Riley R."/>
            <person name="Ohm R."/>
            <person name="Sun H."/>
            <person name="Tunlid A."/>
            <person name="Henrissat B."/>
            <person name="Grigoriev I.V."/>
            <person name="Hibbett D.S."/>
            <person name="Martin F."/>
        </authorList>
    </citation>
    <scope>NUCLEOTIDE SEQUENCE [LARGE SCALE GENOMIC DNA]</scope>
    <source>
        <strain evidence="2">Marx 270</strain>
    </source>
</reference>
<proteinExistence type="predicted"/>